<evidence type="ECO:0000313" key="1">
    <source>
        <dbReference type="EMBL" id="KAJ9089062.1"/>
    </source>
</evidence>
<keyword evidence="2" id="KW-1185">Reference proteome</keyword>
<reference evidence="1" key="1">
    <citation type="submission" date="2022-04" db="EMBL/GenBank/DDBJ databases">
        <title>Genome of the entomopathogenic fungus Entomophthora muscae.</title>
        <authorList>
            <person name="Elya C."/>
            <person name="Lovett B.R."/>
            <person name="Lee E."/>
            <person name="Macias A.M."/>
            <person name="Hajek A.E."/>
            <person name="De Bivort B.L."/>
            <person name="Kasson M.T."/>
            <person name="De Fine Licht H.H."/>
            <person name="Stajich J.E."/>
        </authorList>
    </citation>
    <scope>NUCLEOTIDE SEQUENCE</scope>
    <source>
        <strain evidence="1">Berkeley</strain>
    </source>
</reference>
<proteinExistence type="predicted"/>
<evidence type="ECO:0000313" key="2">
    <source>
        <dbReference type="Proteomes" id="UP001165960"/>
    </source>
</evidence>
<comment type="caution">
    <text evidence="1">The sequence shown here is derived from an EMBL/GenBank/DDBJ whole genome shotgun (WGS) entry which is preliminary data.</text>
</comment>
<sequence length="96" mass="10628">MGQHYWYKLVRAQSQKNTGGQSCGPQARRPKGIQGIQGQGLIPVSRPGFPEGKKCQSCTIPFFLQEPSLLIPLVQVELNVFMSISQVAQRFPMGIL</sequence>
<protein>
    <submittedName>
        <fullName evidence="1">Uncharacterized protein</fullName>
    </submittedName>
</protein>
<name>A0ACC2UQ49_9FUNG</name>
<organism evidence="1 2">
    <name type="scientific">Entomophthora muscae</name>
    <dbReference type="NCBI Taxonomy" id="34485"/>
    <lineage>
        <taxon>Eukaryota</taxon>
        <taxon>Fungi</taxon>
        <taxon>Fungi incertae sedis</taxon>
        <taxon>Zoopagomycota</taxon>
        <taxon>Entomophthoromycotina</taxon>
        <taxon>Entomophthoromycetes</taxon>
        <taxon>Entomophthorales</taxon>
        <taxon>Entomophthoraceae</taxon>
        <taxon>Entomophthora</taxon>
    </lineage>
</organism>
<accession>A0ACC2UQ49</accession>
<dbReference type="EMBL" id="QTSX02000068">
    <property type="protein sequence ID" value="KAJ9089062.1"/>
    <property type="molecule type" value="Genomic_DNA"/>
</dbReference>
<gene>
    <name evidence="1" type="ORF">DSO57_1016682</name>
</gene>
<dbReference type="Proteomes" id="UP001165960">
    <property type="component" value="Unassembled WGS sequence"/>
</dbReference>